<dbReference type="RefSeq" id="WP_106664197.1">
    <property type="nucleotide sequence ID" value="NZ_PGGM01000004.1"/>
</dbReference>
<evidence type="ECO:0000313" key="3">
    <source>
        <dbReference type="Proteomes" id="UP000241764"/>
    </source>
</evidence>
<dbReference type="EMBL" id="PGGM01000004">
    <property type="protein sequence ID" value="PSH64652.1"/>
    <property type="molecule type" value="Genomic_DNA"/>
</dbReference>
<protein>
    <submittedName>
        <fullName evidence="2">Uncharacterized protein</fullName>
    </submittedName>
</protein>
<evidence type="ECO:0000313" key="2">
    <source>
        <dbReference type="EMBL" id="PSH64652.1"/>
    </source>
</evidence>
<evidence type="ECO:0000256" key="1">
    <source>
        <dbReference type="SAM" id="MobiDB-lite"/>
    </source>
</evidence>
<reference evidence="3" key="1">
    <citation type="submission" date="2017-11" db="EMBL/GenBank/DDBJ databases">
        <authorList>
            <person name="Kuznetsova I."/>
            <person name="Sazanova A."/>
            <person name="Chirak E."/>
            <person name="Safronova V."/>
            <person name="Willems A."/>
        </authorList>
    </citation>
    <scope>NUCLEOTIDE SEQUENCE [LARGE SCALE GENOMIC DNA]</scope>
    <source>
        <strain evidence="3">CCBAU 03422</strain>
    </source>
</reference>
<gene>
    <name evidence="2" type="ORF">CU103_12270</name>
</gene>
<feature type="region of interest" description="Disordered" evidence="1">
    <location>
        <begin position="139"/>
        <end position="170"/>
    </location>
</feature>
<dbReference type="OrthoDB" id="5410551at2"/>
<proteinExistence type="predicted"/>
<feature type="compositionally biased region" description="Low complexity" evidence="1">
    <location>
        <begin position="210"/>
        <end position="220"/>
    </location>
</feature>
<sequence>MAYDYIRYANQGATRNQPINPSLAKQLQYLKDLGLTMEVFSGGQEGEGPNRVGSHRHDHGNAADAFFYKGDRKLDWNNPEDRPIFEEIVRQGKRAGITGFGAGEGYMQPGSMHIGGGNPGVWGAGGKGTNAAPWLSAAYNGATPPPNPTGDTPQAPAQVAQASPEAPEEPKGLMRLLKGKQTTGDNGKTSTEGGILNALSSLGEAAMEAPEMAPMQSAAQGPSLQEQIAAFQQGRQKQQPNPFSFNI</sequence>
<feature type="region of interest" description="Disordered" evidence="1">
    <location>
        <begin position="210"/>
        <end position="247"/>
    </location>
</feature>
<keyword evidence="3" id="KW-1185">Reference proteome</keyword>
<accession>A0A2P7BDX3</accession>
<comment type="caution">
    <text evidence="2">The sequence shown here is derived from an EMBL/GenBank/DDBJ whole genome shotgun (WGS) entry which is preliminary data.</text>
</comment>
<organism evidence="2 3">
    <name type="scientific">Phyllobacterium sophorae</name>
    <dbReference type="NCBI Taxonomy" id="1520277"/>
    <lineage>
        <taxon>Bacteria</taxon>
        <taxon>Pseudomonadati</taxon>
        <taxon>Pseudomonadota</taxon>
        <taxon>Alphaproteobacteria</taxon>
        <taxon>Hyphomicrobiales</taxon>
        <taxon>Phyllobacteriaceae</taxon>
        <taxon>Phyllobacterium</taxon>
    </lineage>
</organism>
<dbReference type="Proteomes" id="UP000241764">
    <property type="component" value="Unassembled WGS sequence"/>
</dbReference>
<dbReference type="AlphaFoldDB" id="A0A2P7BDX3"/>
<feature type="compositionally biased region" description="Low complexity" evidence="1">
    <location>
        <begin position="153"/>
        <end position="165"/>
    </location>
</feature>
<name>A0A2P7BDX3_9HYPH</name>
<feature type="compositionally biased region" description="Polar residues" evidence="1">
    <location>
        <begin position="233"/>
        <end position="247"/>
    </location>
</feature>